<dbReference type="AlphaFoldDB" id="A0A098MEP8"/>
<dbReference type="OrthoDB" id="2658151at2"/>
<dbReference type="STRING" id="268407.PWYN_02440"/>
<dbReference type="EMBL" id="JQCR01000001">
    <property type="protein sequence ID" value="KGE21035.1"/>
    <property type="molecule type" value="Genomic_DNA"/>
</dbReference>
<accession>A0A098MEP8</accession>
<proteinExistence type="predicted"/>
<evidence type="ECO:0000313" key="2">
    <source>
        <dbReference type="Proteomes" id="UP000029734"/>
    </source>
</evidence>
<name>A0A098MEP8_9BACL</name>
<keyword evidence="2" id="KW-1185">Reference proteome</keyword>
<protein>
    <submittedName>
        <fullName evidence="1">Uncharacterized protein</fullName>
    </submittedName>
</protein>
<reference evidence="1 2" key="2">
    <citation type="submission" date="2014-10" db="EMBL/GenBank/DDBJ databases">
        <title>Comparative genomics of the Paenibacillus odorifer group.</title>
        <authorList>
            <person name="Tsai Y.-C."/>
            <person name="Martin N."/>
            <person name="Korlach J."/>
            <person name="Wiedmann M."/>
        </authorList>
    </citation>
    <scope>NUCLEOTIDE SEQUENCE [LARGE SCALE GENOMIC DNA]</scope>
    <source>
        <strain evidence="1 2">DSM 18334</strain>
    </source>
</reference>
<sequence>MKRVSRKWMVGILVVGLLTVGIALPGQQVSAATTYTFKDEVTKFTFKGGLVNISGSHLVWRSRGTTGAGQIYYGNTSTGKTLAVTKHGKITDTPVVGINGRGEPIVVWADKRDQSVGVENINWDIYSYNVRTQIETNI</sequence>
<dbReference type="Proteomes" id="UP000029734">
    <property type="component" value="Unassembled WGS sequence"/>
</dbReference>
<gene>
    <name evidence="1" type="ORF">PWYN_02440</name>
</gene>
<reference evidence="1 2" key="1">
    <citation type="submission" date="2014-08" db="EMBL/GenBank/DDBJ databases">
        <authorList>
            <person name="den Bakker H.C."/>
        </authorList>
    </citation>
    <scope>NUCLEOTIDE SEQUENCE [LARGE SCALE GENOMIC DNA]</scope>
    <source>
        <strain evidence="1 2">DSM 18334</strain>
    </source>
</reference>
<organism evidence="1 2">
    <name type="scientific">Paenibacillus wynnii</name>
    <dbReference type="NCBI Taxonomy" id="268407"/>
    <lineage>
        <taxon>Bacteria</taxon>
        <taxon>Bacillati</taxon>
        <taxon>Bacillota</taxon>
        <taxon>Bacilli</taxon>
        <taxon>Bacillales</taxon>
        <taxon>Paenibacillaceae</taxon>
        <taxon>Paenibacillus</taxon>
    </lineage>
</organism>
<comment type="caution">
    <text evidence="1">The sequence shown here is derived from an EMBL/GenBank/DDBJ whole genome shotgun (WGS) entry which is preliminary data.</text>
</comment>
<evidence type="ECO:0000313" key="1">
    <source>
        <dbReference type="EMBL" id="KGE21035.1"/>
    </source>
</evidence>
<dbReference type="RefSeq" id="WP_036647921.1">
    <property type="nucleotide sequence ID" value="NZ_JQCR01000001.1"/>
</dbReference>